<evidence type="ECO:0000313" key="1">
    <source>
        <dbReference type="EMBL" id="CAD7005594.1"/>
    </source>
</evidence>
<dbReference type="EMBL" id="CAJHJT010000034">
    <property type="protein sequence ID" value="CAD7005594.1"/>
    <property type="molecule type" value="Genomic_DNA"/>
</dbReference>
<comment type="caution">
    <text evidence="1">The sequence shown here is derived from an EMBL/GenBank/DDBJ whole genome shotgun (WGS) entry which is preliminary data.</text>
</comment>
<organism evidence="1 2">
    <name type="scientific">Ceratitis capitata</name>
    <name type="common">Mediterranean fruit fly</name>
    <name type="synonym">Tephritis capitata</name>
    <dbReference type="NCBI Taxonomy" id="7213"/>
    <lineage>
        <taxon>Eukaryota</taxon>
        <taxon>Metazoa</taxon>
        <taxon>Ecdysozoa</taxon>
        <taxon>Arthropoda</taxon>
        <taxon>Hexapoda</taxon>
        <taxon>Insecta</taxon>
        <taxon>Pterygota</taxon>
        <taxon>Neoptera</taxon>
        <taxon>Endopterygota</taxon>
        <taxon>Diptera</taxon>
        <taxon>Brachycera</taxon>
        <taxon>Muscomorpha</taxon>
        <taxon>Tephritoidea</taxon>
        <taxon>Tephritidae</taxon>
        <taxon>Ceratitis</taxon>
        <taxon>Ceratitis</taxon>
    </lineage>
</organism>
<evidence type="ECO:0000313" key="2">
    <source>
        <dbReference type="Proteomes" id="UP000606786"/>
    </source>
</evidence>
<accession>A0A811V3U2</accession>
<protein>
    <submittedName>
        <fullName evidence="1">(Mediterranean fruit fly) hypothetical protein</fullName>
    </submittedName>
</protein>
<reference evidence="1" key="1">
    <citation type="submission" date="2020-11" db="EMBL/GenBank/DDBJ databases">
        <authorList>
            <person name="Whitehead M."/>
        </authorList>
    </citation>
    <scope>NUCLEOTIDE SEQUENCE</scope>
    <source>
        <strain evidence="1">EGII</strain>
    </source>
</reference>
<gene>
    <name evidence="1" type="ORF">CCAP1982_LOCUS13953</name>
</gene>
<dbReference type="Proteomes" id="UP000606786">
    <property type="component" value="Unassembled WGS sequence"/>
</dbReference>
<sequence>MWLKRLIEFTISYIIKTHLTDIISELSAIISKMMLLLCNGSLTKEKLRKILNFLTNLIYMRSALRCKREEMCNNVCEELALALYLNHMLSLQHELQKQQIQTPLHVIVTDMLSFHKRLQCHATIHGTEQDGRVVISPATKT</sequence>
<name>A0A811V3U2_CERCA</name>
<proteinExistence type="predicted"/>
<keyword evidence="2" id="KW-1185">Reference proteome</keyword>
<dbReference type="AlphaFoldDB" id="A0A811V3U2"/>